<feature type="non-terminal residue" evidence="1">
    <location>
        <position position="1"/>
    </location>
</feature>
<accession>A6III5</accession>
<name>A6III5_RAT</name>
<gene>
    <name evidence="1" type="ORF">rCG_55140</name>
</gene>
<proteinExistence type="predicted"/>
<reference evidence="2" key="1">
    <citation type="submission" date="2005-09" db="EMBL/GenBank/DDBJ databases">
        <authorList>
            <person name="Mural R.J."/>
            <person name="Li P.W."/>
            <person name="Adams M.D."/>
            <person name="Amanatides P.G."/>
            <person name="Baden-Tillson H."/>
            <person name="Barnstead M."/>
            <person name="Chin S.H."/>
            <person name="Dew I."/>
            <person name="Evans C.A."/>
            <person name="Ferriera S."/>
            <person name="Flanigan M."/>
            <person name="Fosler C."/>
            <person name="Glodek A."/>
            <person name="Gu Z."/>
            <person name="Holt R.A."/>
            <person name="Jennings D."/>
            <person name="Kraft C.L."/>
            <person name="Lu F."/>
            <person name="Nguyen T."/>
            <person name="Nusskern D.R."/>
            <person name="Pfannkoch C.M."/>
            <person name="Sitter C."/>
            <person name="Sutton G.G."/>
            <person name="Venter J.C."/>
            <person name="Wang Z."/>
            <person name="Woodage T."/>
            <person name="Zheng X.H."/>
            <person name="Zhong F."/>
        </authorList>
    </citation>
    <scope>NUCLEOTIDE SEQUENCE [LARGE SCALE GENOMIC DNA]</scope>
    <source>
        <strain>BN</strain>
        <strain evidence="2">Sprague-Dawley</strain>
    </source>
</reference>
<evidence type="ECO:0000313" key="1">
    <source>
        <dbReference type="EMBL" id="EDL98555.1"/>
    </source>
</evidence>
<protein>
    <submittedName>
        <fullName evidence="1">RCG55140</fullName>
    </submittedName>
</protein>
<sequence length="14" mass="1644">WPESLDSLTSFSKF</sequence>
<dbReference type="Proteomes" id="UP000234681">
    <property type="component" value="Chromosome 5"/>
</dbReference>
<evidence type="ECO:0000313" key="2">
    <source>
        <dbReference type="Proteomes" id="UP000234681"/>
    </source>
</evidence>
<dbReference type="EMBL" id="CH473962">
    <property type="protein sequence ID" value="EDL98555.1"/>
    <property type="molecule type" value="Genomic_DNA"/>
</dbReference>
<organism evidence="1 2">
    <name type="scientific">Rattus norvegicus</name>
    <name type="common">Rat</name>
    <dbReference type="NCBI Taxonomy" id="10116"/>
    <lineage>
        <taxon>Eukaryota</taxon>
        <taxon>Metazoa</taxon>
        <taxon>Chordata</taxon>
        <taxon>Craniata</taxon>
        <taxon>Vertebrata</taxon>
        <taxon>Euteleostomi</taxon>
        <taxon>Mammalia</taxon>
        <taxon>Eutheria</taxon>
        <taxon>Euarchontoglires</taxon>
        <taxon>Glires</taxon>
        <taxon>Rodentia</taxon>
        <taxon>Myomorpha</taxon>
        <taxon>Muroidea</taxon>
        <taxon>Muridae</taxon>
        <taxon>Murinae</taxon>
        <taxon>Rattus</taxon>
    </lineage>
</organism>